<sequence length="211" mass="21842">MSVARSGSGASRARLRTPACLAALGAAAALLLSACASSGSSGSSSSGDTSGFPKGTGEVTRIAAGKRAAAPDIGGKTLDGKSVKLSDYRGKVVVLNVWGSWCAPCRKEAPVFAKVSRSEAKNGVQFLGLNTRDTDLSQPRAFEKDFGIAYPSIQDEAGNLILRFKGNLPPQTIPSTLVIDRRGRIAVRALVELTSAQQLAGIIDPVAKEKA</sequence>
<dbReference type="GO" id="GO:0017004">
    <property type="term" value="P:cytochrome complex assembly"/>
    <property type="evidence" value="ECO:0007669"/>
    <property type="project" value="UniProtKB-KW"/>
</dbReference>
<keyword evidence="3" id="KW-0812">Transmembrane</keyword>
<comment type="subcellular location">
    <subcellularLocation>
        <location evidence="1">Cell envelope</location>
    </subcellularLocation>
</comment>
<dbReference type="CDD" id="cd02966">
    <property type="entry name" value="TlpA_like_family"/>
    <property type="match status" value="1"/>
</dbReference>
<dbReference type="EMBL" id="MLCF01000008">
    <property type="protein sequence ID" value="OIV39012.1"/>
    <property type="molecule type" value="Genomic_DNA"/>
</dbReference>
<dbReference type="InterPro" id="IPR050553">
    <property type="entry name" value="Thioredoxin_ResA/DsbE_sf"/>
</dbReference>
<dbReference type="InterPro" id="IPR017937">
    <property type="entry name" value="Thioredoxin_CS"/>
</dbReference>
<accession>A0A1J7CBX5</accession>
<dbReference type="Pfam" id="PF00578">
    <property type="entry name" value="AhpC-TSA"/>
    <property type="match status" value="1"/>
</dbReference>
<protein>
    <submittedName>
        <fullName evidence="8">Redoxin domain-containing protein</fullName>
    </submittedName>
</protein>
<feature type="domain" description="Thioredoxin" evidence="7">
    <location>
        <begin position="64"/>
        <end position="208"/>
    </location>
</feature>
<keyword evidence="2" id="KW-0201">Cytochrome c-type biogenesis</keyword>
<dbReference type="PROSITE" id="PS00194">
    <property type="entry name" value="THIOREDOXIN_1"/>
    <property type="match status" value="1"/>
</dbReference>
<dbReference type="GO" id="GO:0016491">
    <property type="term" value="F:oxidoreductase activity"/>
    <property type="evidence" value="ECO:0007669"/>
    <property type="project" value="InterPro"/>
</dbReference>
<dbReference type="InterPro" id="IPR036249">
    <property type="entry name" value="Thioredoxin-like_sf"/>
</dbReference>
<dbReference type="PROSITE" id="PS51352">
    <property type="entry name" value="THIOREDOXIN_2"/>
    <property type="match status" value="1"/>
</dbReference>
<evidence type="ECO:0000256" key="4">
    <source>
        <dbReference type="ARBA" id="ARBA00023157"/>
    </source>
</evidence>
<reference evidence="8 9" key="1">
    <citation type="submission" date="2016-10" db="EMBL/GenBank/DDBJ databases">
        <title>Genome sequence of Streptomyces gilvigriseus MUSC 26.</title>
        <authorList>
            <person name="Lee L.-H."/>
            <person name="Ser H.-L."/>
        </authorList>
    </citation>
    <scope>NUCLEOTIDE SEQUENCE [LARGE SCALE GENOMIC DNA]</scope>
    <source>
        <strain evidence="8 9">MUSC 26</strain>
    </source>
</reference>
<evidence type="ECO:0000313" key="8">
    <source>
        <dbReference type="EMBL" id="OIV39012.1"/>
    </source>
</evidence>
<gene>
    <name evidence="8" type="ORF">BIV57_02585</name>
</gene>
<dbReference type="GO" id="GO:0030313">
    <property type="term" value="C:cell envelope"/>
    <property type="evidence" value="ECO:0007669"/>
    <property type="project" value="UniProtKB-SubCell"/>
</dbReference>
<dbReference type="InterPro" id="IPR013766">
    <property type="entry name" value="Thioredoxin_domain"/>
</dbReference>
<evidence type="ECO:0000256" key="6">
    <source>
        <dbReference type="SAM" id="SignalP"/>
    </source>
</evidence>
<dbReference type="PROSITE" id="PS51257">
    <property type="entry name" value="PROKAR_LIPOPROTEIN"/>
    <property type="match status" value="1"/>
</dbReference>
<dbReference type="PANTHER" id="PTHR42852">
    <property type="entry name" value="THIOL:DISULFIDE INTERCHANGE PROTEIN DSBE"/>
    <property type="match status" value="1"/>
</dbReference>
<name>A0A1J7CBX5_9ACTN</name>
<dbReference type="InterPro" id="IPR000866">
    <property type="entry name" value="AhpC/TSA"/>
</dbReference>
<organism evidence="8 9">
    <name type="scientific">Mangrovactinospora gilvigrisea</name>
    <dbReference type="NCBI Taxonomy" id="1428644"/>
    <lineage>
        <taxon>Bacteria</taxon>
        <taxon>Bacillati</taxon>
        <taxon>Actinomycetota</taxon>
        <taxon>Actinomycetes</taxon>
        <taxon>Kitasatosporales</taxon>
        <taxon>Streptomycetaceae</taxon>
        <taxon>Mangrovactinospora</taxon>
    </lineage>
</organism>
<feature type="chain" id="PRO_5039531105" evidence="6">
    <location>
        <begin position="37"/>
        <end position="211"/>
    </location>
</feature>
<dbReference type="SUPFAM" id="SSF52833">
    <property type="entry name" value="Thioredoxin-like"/>
    <property type="match status" value="1"/>
</dbReference>
<comment type="caution">
    <text evidence="8">The sequence shown here is derived from an EMBL/GenBank/DDBJ whole genome shotgun (WGS) entry which is preliminary data.</text>
</comment>
<evidence type="ECO:0000259" key="7">
    <source>
        <dbReference type="PROSITE" id="PS51352"/>
    </source>
</evidence>
<dbReference type="STRING" id="1428644.BIV57_02585"/>
<evidence type="ECO:0000256" key="3">
    <source>
        <dbReference type="ARBA" id="ARBA00022968"/>
    </source>
</evidence>
<evidence type="ECO:0000313" key="9">
    <source>
        <dbReference type="Proteomes" id="UP000243342"/>
    </source>
</evidence>
<dbReference type="Proteomes" id="UP000243342">
    <property type="component" value="Unassembled WGS sequence"/>
</dbReference>
<dbReference type="AlphaFoldDB" id="A0A1J7CBX5"/>
<proteinExistence type="predicted"/>
<keyword evidence="6" id="KW-0732">Signal</keyword>
<keyword evidence="9" id="KW-1185">Reference proteome</keyword>
<keyword evidence="4" id="KW-1015">Disulfide bond</keyword>
<evidence type="ECO:0000256" key="1">
    <source>
        <dbReference type="ARBA" id="ARBA00004196"/>
    </source>
</evidence>
<keyword evidence="3" id="KW-0735">Signal-anchor</keyword>
<dbReference type="GO" id="GO:0016209">
    <property type="term" value="F:antioxidant activity"/>
    <property type="evidence" value="ECO:0007669"/>
    <property type="project" value="InterPro"/>
</dbReference>
<dbReference type="RefSeq" id="WP_071654980.1">
    <property type="nucleotide sequence ID" value="NZ_MLCF01000008.1"/>
</dbReference>
<evidence type="ECO:0000256" key="5">
    <source>
        <dbReference type="ARBA" id="ARBA00023284"/>
    </source>
</evidence>
<feature type="signal peptide" evidence="6">
    <location>
        <begin position="1"/>
        <end position="36"/>
    </location>
</feature>
<keyword evidence="5" id="KW-0676">Redox-active center</keyword>
<evidence type="ECO:0000256" key="2">
    <source>
        <dbReference type="ARBA" id="ARBA00022748"/>
    </source>
</evidence>
<dbReference type="OrthoDB" id="9796554at2"/>
<dbReference type="PANTHER" id="PTHR42852:SF6">
    <property type="entry name" value="THIOL:DISULFIDE INTERCHANGE PROTEIN DSBE"/>
    <property type="match status" value="1"/>
</dbReference>
<dbReference type="Gene3D" id="3.40.30.10">
    <property type="entry name" value="Glutaredoxin"/>
    <property type="match status" value="1"/>
</dbReference>